<gene>
    <name evidence="1" type="ORF">F2Q70_00003585</name>
</gene>
<protein>
    <submittedName>
        <fullName evidence="1">Uncharacterized protein</fullName>
    </submittedName>
</protein>
<comment type="caution">
    <text evidence="1">The sequence shown here is derived from an EMBL/GenBank/DDBJ whole genome shotgun (WGS) entry which is preliminary data.</text>
</comment>
<proteinExistence type="predicted"/>
<dbReference type="AlphaFoldDB" id="A0A8S9IJA9"/>
<reference evidence="1" key="1">
    <citation type="submission" date="2019-12" db="EMBL/GenBank/DDBJ databases">
        <title>Genome sequencing and annotation of Brassica cretica.</title>
        <authorList>
            <person name="Studholme D.J."/>
            <person name="Sarris P.F."/>
        </authorList>
    </citation>
    <scope>NUCLEOTIDE SEQUENCE</scope>
    <source>
        <strain evidence="1">PFS-102/07</strain>
        <tissue evidence="1">Leaf</tissue>
    </source>
</reference>
<dbReference type="EMBL" id="QGKY02001015">
    <property type="protein sequence ID" value="KAF2570051.1"/>
    <property type="molecule type" value="Genomic_DNA"/>
</dbReference>
<name>A0A8S9IJA9_BRACR</name>
<evidence type="ECO:0000313" key="1">
    <source>
        <dbReference type="EMBL" id="KAF2570051.1"/>
    </source>
</evidence>
<organism evidence="1">
    <name type="scientific">Brassica cretica</name>
    <name type="common">Mustard</name>
    <dbReference type="NCBI Taxonomy" id="69181"/>
    <lineage>
        <taxon>Eukaryota</taxon>
        <taxon>Viridiplantae</taxon>
        <taxon>Streptophyta</taxon>
        <taxon>Embryophyta</taxon>
        <taxon>Tracheophyta</taxon>
        <taxon>Spermatophyta</taxon>
        <taxon>Magnoliopsida</taxon>
        <taxon>eudicotyledons</taxon>
        <taxon>Gunneridae</taxon>
        <taxon>Pentapetalae</taxon>
        <taxon>rosids</taxon>
        <taxon>malvids</taxon>
        <taxon>Brassicales</taxon>
        <taxon>Brassicaceae</taxon>
        <taxon>Brassiceae</taxon>
        <taxon>Brassica</taxon>
    </lineage>
</organism>
<accession>A0A8S9IJA9</accession>
<sequence length="109" mass="12082">MEYRSMSDGLCRSMEDECLRSKVLGEYLSTGLVSGSTVVKRNRATNRCCCRSMRRALLCGLNAPNLQDLKVSIDDPIGISIDTPFAPSIDYSIMISIDALLVKLYARVE</sequence>